<evidence type="ECO:0000313" key="1">
    <source>
        <dbReference type="Ensembl" id="ENSCABP00000005996.1"/>
    </source>
</evidence>
<dbReference type="GeneTree" id="ENSGT00940000157237"/>
<dbReference type="AlphaFoldDB" id="A0A8C0GCW4"/>
<organism evidence="1 2">
    <name type="scientific">Chelonoidis abingdonii</name>
    <name type="common">Abingdon island giant tortoise</name>
    <name type="synonym">Testudo abingdonii</name>
    <dbReference type="NCBI Taxonomy" id="106734"/>
    <lineage>
        <taxon>Eukaryota</taxon>
        <taxon>Metazoa</taxon>
        <taxon>Chordata</taxon>
        <taxon>Craniata</taxon>
        <taxon>Vertebrata</taxon>
        <taxon>Euteleostomi</taxon>
        <taxon>Archelosauria</taxon>
        <taxon>Testudinata</taxon>
        <taxon>Testudines</taxon>
        <taxon>Cryptodira</taxon>
        <taxon>Durocryptodira</taxon>
        <taxon>Testudinoidea</taxon>
        <taxon>Testudinidae</taxon>
        <taxon>Chelonoidis</taxon>
    </lineage>
</organism>
<keyword evidence="2" id="KW-1185">Reference proteome</keyword>
<dbReference type="Proteomes" id="UP000694404">
    <property type="component" value="Unplaced"/>
</dbReference>
<accession>A0A8C0GCW4</accession>
<name>A0A8C0GCW4_CHEAB</name>
<dbReference type="PANTHER" id="PTHR46785">
    <property type="entry name" value="VON WILLEBRAND FACTOR A DOMAIN-CONTAINING PROTEIN 3B"/>
    <property type="match status" value="1"/>
</dbReference>
<proteinExistence type="predicted"/>
<reference evidence="1" key="1">
    <citation type="submission" date="2025-08" db="UniProtKB">
        <authorList>
            <consortium name="Ensembl"/>
        </authorList>
    </citation>
    <scope>IDENTIFICATION</scope>
</reference>
<sequence>VRKTFPSSVVTSEKRLKSTLWDLDVQPLISSSQWLQRHGLKRNKLSLSQILSQIGFQHREDYVSTLGKFVASRYADGLFPQYLRAQDGRVYNGCSRQLRAGGQGAWCGKGLRAVVHRIWPISESS</sequence>
<reference evidence="1" key="2">
    <citation type="submission" date="2025-09" db="UniProtKB">
        <authorList>
            <consortium name="Ensembl"/>
        </authorList>
    </citation>
    <scope>IDENTIFICATION</scope>
</reference>
<evidence type="ECO:0000313" key="2">
    <source>
        <dbReference type="Proteomes" id="UP000694404"/>
    </source>
</evidence>
<protein>
    <submittedName>
        <fullName evidence="1">Uncharacterized protein</fullName>
    </submittedName>
</protein>
<dbReference type="Ensembl" id="ENSCABT00000006520.1">
    <property type="protein sequence ID" value="ENSCABP00000005996.1"/>
    <property type="gene ID" value="ENSCABG00000004471.1"/>
</dbReference>
<dbReference type="PANTHER" id="PTHR46785:SF1">
    <property type="entry name" value="VON WILLEBRAND FACTOR A DOMAIN-CONTAINING PROTEIN 3B"/>
    <property type="match status" value="1"/>
</dbReference>